<protein>
    <submittedName>
        <fullName evidence="1">Uncharacterized protein</fullName>
    </submittedName>
</protein>
<dbReference type="EMBL" id="JASCZI010243834">
    <property type="protein sequence ID" value="MED6213658.1"/>
    <property type="molecule type" value="Genomic_DNA"/>
</dbReference>
<organism evidence="1 2">
    <name type="scientific">Stylosanthes scabra</name>
    <dbReference type="NCBI Taxonomy" id="79078"/>
    <lineage>
        <taxon>Eukaryota</taxon>
        <taxon>Viridiplantae</taxon>
        <taxon>Streptophyta</taxon>
        <taxon>Embryophyta</taxon>
        <taxon>Tracheophyta</taxon>
        <taxon>Spermatophyta</taxon>
        <taxon>Magnoliopsida</taxon>
        <taxon>eudicotyledons</taxon>
        <taxon>Gunneridae</taxon>
        <taxon>Pentapetalae</taxon>
        <taxon>rosids</taxon>
        <taxon>fabids</taxon>
        <taxon>Fabales</taxon>
        <taxon>Fabaceae</taxon>
        <taxon>Papilionoideae</taxon>
        <taxon>50 kb inversion clade</taxon>
        <taxon>dalbergioids sensu lato</taxon>
        <taxon>Dalbergieae</taxon>
        <taxon>Pterocarpus clade</taxon>
        <taxon>Stylosanthes</taxon>
    </lineage>
</organism>
<evidence type="ECO:0000313" key="1">
    <source>
        <dbReference type="EMBL" id="MED6213658.1"/>
    </source>
</evidence>
<gene>
    <name evidence="1" type="ORF">PIB30_095409</name>
</gene>
<sequence>MGHSSHSVSLSLQMATEIGYVAETGPITHYGVQHGLKRRRVSPRAPLLLSISPTHPPSHHHLHPSLTITEVQNHRAELCHLNLFLFCVALRLYNRDSTLAFSDCDVVSSLIFKLEKASQQFLVFGWIKYKKIKPTFDEDTYDVEDLPSFPMVLFHIPMCNEREVNKQK</sequence>
<keyword evidence="2" id="KW-1185">Reference proteome</keyword>
<proteinExistence type="predicted"/>
<evidence type="ECO:0000313" key="2">
    <source>
        <dbReference type="Proteomes" id="UP001341840"/>
    </source>
</evidence>
<comment type="caution">
    <text evidence="1">The sequence shown here is derived from an EMBL/GenBank/DDBJ whole genome shotgun (WGS) entry which is preliminary data.</text>
</comment>
<accession>A0ABU6YX39</accession>
<name>A0ABU6YX39_9FABA</name>
<dbReference type="Proteomes" id="UP001341840">
    <property type="component" value="Unassembled WGS sequence"/>
</dbReference>
<reference evidence="1 2" key="1">
    <citation type="journal article" date="2023" name="Plants (Basel)">
        <title>Bridging the Gap: Combining Genomics and Transcriptomics Approaches to Understand Stylosanthes scabra, an Orphan Legume from the Brazilian Caatinga.</title>
        <authorList>
            <person name="Ferreira-Neto J.R.C."/>
            <person name="da Silva M.D."/>
            <person name="Binneck E."/>
            <person name="de Melo N.F."/>
            <person name="da Silva R.H."/>
            <person name="de Melo A.L.T.M."/>
            <person name="Pandolfi V."/>
            <person name="Bustamante F.O."/>
            <person name="Brasileiro-Vidal A.C."/>
            <person name="Benko-Iseppon A.M."/>
        </authorList>
    </citation>
    <scope>NUCLEOTIDE SEQUENCE [LARGE SCALE GENOMIC DNA]</scope>
    <source>
        <tissue evidence="1">Leaves</tissue>
    </source>
</reference>